<gene>
    <name evidence="7" type="ORF">SSPSH_003014</name>
</gene>
<dbReference type="Pfam" id="PF01510">
    <property type="entry name" value="Amidase_2"/>
    <property type="match status" value="1"/>
</dbReference>
<dbReference type="eggNOG" id="COG3023">
    <property type="taxonomic scope" value="Bacteria"/>
</dbReference>
<dbReference type="InterPro" id="IPR036505">
    <property type="entry name" value="Amidase/PGRP_sf"/>
</dbReference>
<dbReference type="STRING" id="1033802.SSPSH_003014"/>
<accession>U2FPM0</accession>
<dbReference type="PANTHER" id="PTHR30417:SF1">
    <property type="entry name" value="N-ACETYLMURAMOYL-L-ALANINE AMIDASE AMID"/>
    <property type="match status" value="1"/>
</dbReference>
<proteinExistence type="inferred from homology"/>
<dbReference type="RefSeq" id="WP_006912758.1">
    <property type="nucleotide sequence ID" value="NZ_AFNV02000023.1"/>
</dbReference>
<keyword evidence="5" id="KW-0961">Cell wall biogenesis/degradation</keyword>
<keyword evidence="8" id="KW-1185">Reference proteome</keyword>
<feature type="domain" description="N-acetylmuramoyl-L-alanine amidase" evidence="6">
    <location>
        <begin position="45"/>
        <end position="191"/>
    </location>
</feature>
<dbReference type="InterPro" id="IPR051206">
    <property type="entry name" value="NAMLAA_amidase_2"/>
</dbReference>
<dbReference type="EC" id="3.5.1.28" evidence="3"/>
<dbReference type="OrthoDB" id="9794842at2"/>
<dbReference type="FunFam" id="3.40.80.10:FF:000003">
    <property type="entry name" value="N-acetylmuramoyl-L-alanine amidase"/>
    <property type="match status" value="1"/>
</dbReference>
<protein>
    <recommendedName>
        <fullName evidence="3">N-acetylmuramoyl-L-alanine amidase</fullName>
        <ecNumber evidence="3">3.5.1.28</ecNumber>
    </recommendedName>
</protein>
<reference evidence="7 8" key="1">
    <citation type="journal article" date="2011" name="J. Bacteriol.">
        <title>Genome sequence of Salinisphaera shabanensis, a gammaproteobacterium from the harsh, variable environment of the brine-seawater interface of the Shaban Deep in the Red Sea.</title>
        <authorList>
            <person name="Antunes A."/>
            <person name="Alam I."/>
            <person name="Bajic V.B."/>
            <person name="Stingl U."/>
        </authorList>
    </citation>
    <scope>NUCLEOTIDE SEQUENCE [LARGE SCALE GENOMIC DNA]</scope>
    <source>
        <strain evidence="7 8">E1L3A</strain>
    </source>
</reference>
<dbReference type="GO" id="GO:0071555">
    <property type="term" value="P:cell wall organization"/>
    <property type="evidence" value="ECO:0007669"/>
    <property type="project" value="UniProtKB-KW"/>
</dbReference>
<dbReference type="EMBL" id="AFNV02000023">
    <property type="protein sequence ID" value="ERJ18099.1"/>
    <property type="molecule type" value="Genomic_DNA"/>
</dbReference>
<dbReference type="PANTHER" id="PTHR30417">
    <property type="entry name" value="N-ACETYLMURAMOYL-L-ALANINE AMIDASE AMID"/>
    <property type="match status" value="1"/>
</dbReference>
<evidence type="ECO:0000256" key="5">
    <source>
        <dbReference type="ARBA" id="ARBA00023316"/>
    </source>
</evidence>
<dbReference type="GO" id="GO:0009254">
    <property type="term" value="P:peptidoglycan turnover"/>
    <property type="evidence" value="ECO:0007669"/>
    <property type="project" value="TreeGrafter"/>
</dbReference>
<reference evidence="7 8" key="2">
    <citation type="journal article" date="2013" name="PLoS ONE">
        <title>INDIGO - INtegrated Data Warehouse of MIcrobial GenOmes with Examples from the Red Sea Extremophiles.</title>
        <authorList>
            <person name="Alam I."/>
            <person name="Antunes A."/>
            <person name="Kamau A.A."/>
            <person name="Ba Alawi W."/>
            <person name="Kalkatawi M."/>
            <person name="Stingl U."/>
            <person name="Bajic V.B."/>
        </authorList>
    </citation>
    <scope>NUCLEOTIDE SEQUENCE [LARGE SCALE GENOMIC DNA]</scope>
    <source>
        <strain evidence="7 8">E1L3A</strain>
    </source>
</reference>
<dbReference type="CDD" id="cd06583">
    <property type="entry name" value="PGRP"/>
    <property type="match status" value="1"/>
</dbReference>
<organism evidence="7 8">
    <name type="scientific">Salinisphaera shabanensis E1L3A</name>
    <dbReference type="NCBI Taxonomy" id="1033802"/>
    <lineage>
        <taxon>Bacteria</taxon>
        <taxon>Pseudomonadati</taxon>
        <taxon>Pseudomonadota</taxon>
        <taxon>Gammaproteobacteria</taxon>
        <taxon>Salinisphaerales</taxon>
        <taxon>Salinisphaeraceae</taxon>
        <taxon>Salinisphaera</taxon>
    </lineage>
</organism>
<dbReference type="AlphaFoldDB" id="U2FPM0"/>
<dbReference type="Gene3D" id="1.10.101.10">
    <property type="entry name" value="PGBD-like superfamily/PGBD"/>
    <property type="match status" value="1"/>
</dbReference>
<dbReference type="SUPFAM" id="SSF47090">
    <property type="entry name" value="PGBD-like"/>
    <property type="match status" value="1"/>
</dbReference>
<sequence>MIASELDPCPRQPGAGRLLLLLGLVVAIAGCTPATLKQRNGYWADQAQTAQAFNHRVRFLVLHYTGGDEARAIKVLTGPSVSSHYVVADQPPRRGGNPVVYQLVDEHARAWHAGRSAWGGRTHLNDSSIGIEIVNPGPVDTPSGTVWRGFDGGQIEAVTTLARDIIARYDIAPENVVAHADISPGRKIDPGPAFPWEQLYRQGIGAWPDEPTVNAYRERFRYAMPGIAAIQSALSRYGYDIDTTGVLDQPTHSVVVSFQMHFRPGRYDGIPDLETVARLWALNDKYR</sequence>
<evidence type="ECO:0000256" key="3">
    <source>
        <dbReference type="ARBA" id="ARBA00011901"/>
    </source>
</evidence>
<dbReference type="GO" id="GO:0009253">
    <property type="term" value="P:peptidoglycan catabolic process"/>
    <property type="evidence" value="ECO:0007669"/>
    <property type="project" value="InterPro"/>
</dbReference>
<keyword evidence="7" id="KW-0560">Oxidoreductase</keyword>
<dbReference type="InterPro" id="IPR036365">
    <property type="entry name" value="PGBD-like_sf"/>
</dbReference>
<dbReference type="Gene3D" id="3.40.80.10">
    <property type="entry name" value="Peptidoglycan recognition protein-like"/>
    <property type="match status" value="1"/>
</dbReference>
<dbReference type="SUPFAM" id="SSF55846">
    <property type="entry name" value="N-acetylmuramoyl-L-alanine amidase-like"/>
    <property type="match status" value="1"/>
</dbReference>
<dbReference type="InterPro" id="IPR002477">
    <property type="entry name" value="Peptidoglycan-bd-like"/>
</dbReference>
<evidence type="ECO:0000313" key="7">
    <source>
        <dbReference type="EMBL" id="ERJ18099.1"/>
    </source>
</evidence>
<evidence type="ECO:0000313" key="8">
    <source>
        <dbReference type="Proteomes" id="UP000006242"/>
    </source>
</evidence>
<comment type="catalytic activity">
    <reaction evidence="1">
        <text>Hydrolyzes the link between N-acetylmuramoyl residues and L-amino acid residues in certain cell-wall glycopeptides.</text>
        <dbReference type="EC" id="3.5.1.28"/>
    </reaction>
</comment>
<dbReference type="InterPro" id="IPR036366">
    <property type="entry name" value="PGBDSf"/>
</dbReference>
<evidence type="ECO:0000259" key="6">
    <source>
        <dbReference type="SMART" id="SM00644"/>
    </source>
</evidence>
<dbReference type="SMART" id="SM00644">
    <property type="entry name" value="Ami_2"/>
    <property type="match status" value="1"/>
</dbReference>
<comment type="similarity">
    <text evidence="2">Belongs to the N-acetylmuramoyl-L-alanine amidase 2 family.</text>
</comment>
<keyword evidence="4" id="KW-0378">Hydrolase</keyword>
<dbReference type="GO" id="GO:0016491">
    <property type="term" value="F:oxidoreductase activity"/>
    <property type="evidence" value="ECO:0007669"/>
    <property type="project" value="UniProtKB-KW"/>
</dbReference>
<evidence type="ECO:0000256" key="2">
    <source>
        <dbReference type="ARBA" id="ARBA00007553"/>
    </source>
</evidence>
<evidence type="ECO:0000256" key="4">
    <source>
        <dbReference type="ARBA" id="ARBA00022801"/>
    </source>
</evidence>
<evidence type="ECO:0000256" key="1">
    <source>
        <dbReference type="ARBA" id="ARBA00001561"/>
    </source>
</evidence>
<comment type="caution">
    <text evidence="7">The sequence shown here is derived from an EMBL/GenBank/DDBJ whole genome shotgun (WGS) entry which is preliminary data.</text>
</comment>
<dbReference type="Pfam" id="PF01471">
    <property type="entry name" value="PG_binding_1"/>
    <property type="match status" value="1"/>
</dbReference>
<dbReference type="GO" id="GO:0008745">
    <property type="term" value="F:N-acetylmuramoyl-L-alanine amidase activity"/>
    <property type="evidence" value="ECO:0007669"/>
    <property type="project" value="UniProtKB-EC"/>
</dbReference>
<dbReference type="InterPro" id="IPR002502">
    <property type="entry name" value="Amidase_domain"/>
</dbReference>
<dbReference type="Proteomes" id="UP000006242">
    <property type="component" value="Unassembled WGS sequence"/>
</dbReference>
<name>U2FPM0_9GAMM</name>
<dbReference type="GO" id="GO:0019867">
    <property type="term" value="C:outer membrane"/>
    <property type="evidence" value="ECO:0007669"/>
    <property type="project" value="TreeGrafter"/>
</dbReference>